<dbReference type="SUPFAM" id="SSF48403">
    <property type="entry name" value="Ankyrin repeat"/>
    <property type="match status" value="1"/>
</dbReference>
<keyword evidence="2 3" id="KW-0040">ANK repeat</keyword>
<dbReference type="InterPro" id="IPR041249">
    <property type="entry name" value="HEPN_DZIP3"/>
</dbReference>
<feature type="repeat" description="ANK" evidence="3">
    <location>
        <begin position="578"/>
        <end position="610"/>
    </location>
</feature>
<dbReference type="PANTHER" id="PTHR24198:SF165">
    <property type="entry name" value="ANKYRIN REPEAT-CONTAINING PROTEIN-RELATED"/>
    <property type="match status" value="1"/>
</dbReference>
<dbReference type="Pfam" id="PF20720">
    <property type="entry name" value="nSTAND3"/>
    <property type="match status" value="1"/>
</dbReference>
<dbReference type="Gene3D" id="1.25.40.20">
    <property type="entry name" value="Ankyrin repeat-containing domain"/>
    <property type="match status" value="1"/>
</dbReference>
<gene>
    <name evidence="6" type="ORF">MCOR_44294</name>
</gene>
<evidence type="ECO:0000256" key="1">
    <source>
        <dbReference type="ARBA" id="ARBA00022737"/>
    </source>
</evidence>
<dbReference type="InterPro" id="IPR027417">
    <property type="entry name" value="P-loop_NTPase"/>
</dbReference>
<evidence type="ECO:0000313" key="7">
    <source>
        <dbReference type="Proteomes" id="UP000507470"/>
    </source>
</evidence>
<name>A0A6J8DUL4_MYTCO</name>
<protein>
    <submittedName>
        <fullName evidence="6">Uncharacterized protein</fullName>
    </submittedName>
</protein>
<proteinExistence type="predicted"/>
<dbReference type="Pfam" id="PF00023">
    <property type="entry name" value="Ank"/>
    <property type="match status" value="1"/>
</dbReference>
<evidence type="ECO:0000259" key="4">
    <source>
        <dbReference type="Pfam" id="PF18738"/>
    </source>
</evidence>
<dbReference type="OrthoDB" id="6781668at2759"/>
<dbReference type="Gene3D" id="3.40.50.300">
    <property type="entry name" value="P-loop containing nucleotide triphosphate hydrolases"/>
    <property type="match status" value="1"/>
</dbReference>
<dbReference type="InterPro" id="IPR049050">
    <property type="entry name" value="nSTAND3"/>
</dbReference>
<dbReference type="PANTHER" id="PTHR24198">
    <property type="entry name" value="ANKYRIN REPEAT AND PROTEIN KINASE DOMAIN-CONTAINING PROTEIN"/>
    <property type="match status" value="1"/>
</dbReference>
<sequence length="700" mass="80975">MDLVPPFSDKSVGANLVRLRLHRNTIGHIKSNTIDTHTFTIMWQTSHRYFVPDILKTILSCLGGSKCQQKCDDIRNMIFDTTIVSKIQQEVQAFKSLFIDELSDTNQQVWEIKQQMDSQTTPDIHKVLIEKWEEDDRALVHTNAINNIMALIENETCILIKGNPGSGRSFTIRHVALQLRDRKYKQAYEIVLCRESNDIETNYKAEAYQVFVCDDICGEYTIDRREVYRWSTQLTRDYITNILNRGKSKLLVSVKNQVFQESLFSELNYLKFAVIDMSVVTLDQKCMIAKQLLAVNNEAHNALIDTFKHNGTLLNIEFAPLTFTLCKSNIKIPLFLTNPIETFSKELEALNNVEDKSKLCTLFFLIVHNGNINENYFSVSETLNERNQRESIFHEFGISRNIPKSSIEDHLRMFEGQLVVYEKGIFRAKYQIYFDFLCSFFGNKMQKLFIKYAHCQVIRRKTAFDSFQLDAFPQFTILITSKNQQIYFERMVDDICHGSIWDTLENYHLHTSLTFRVRFITYLKVLPEDKKSDIVNSLDRKGPCRPVSTLYVAVYHEFVPIIKYLLQISSAQLHDSQDKFPPLIAACEIGHENIVKLLIDYKPDINQIDGFGRRPLIVAVQNDHPGIVEMLINKNVDINSGDKNGWTPFLWACVLHRNEVANLLMEYCADINQANNEGSTPLFWCSIMGFENLSLICLSI</sequence>
<dbReference type="Pfam" id="PF12796">
    <property type="entry name" value="Ank_2"/>
    <property type="match status" value="1"/>
</dbReference>
<dbReference type="SUPFAM" id="SSF52540">
    <property type="entry name" value="P-loop containing nucleoside triphosphate hydrolases"/>
    <property type="match status" value="1"/>
</dbReference>
<organism evidence="6 7">
    <name type="scientific">Mytilus coruscus</name>
    <name type="common">Sea mussel</name>
    <dbReference type="NCBI Taxonomy" id="42192"/>
    <lineage>
        <taxon>Eukaryota</taxon>
        <taxon>Metazoa</taxon>
        <taxon>Spiralia</taxon>
        <taxon>Lophotrochozoa</taxon>
        <taxon>Mollusca</taxon>
        <taxon>Bivalvia</taxon>
        <taxon>Autobranchia</taxon>
        <taxon>Pteriomorphia</taxon>
        <taxon>Mytilida</taxon>
        <taxon>Mytiloidea</taxon>
        <taxon>Mytilidae</taxon>
        <taxon>Mytilinae</taxon>
        <taxon>Mytilus</taxon>
    </lineage>
</organism>
<evidence type="ECO:0000259" key="5">
    <source>
        <dbReference type="Pfam" id="PF20720"/>
    </source>
</evidence>
<dbReference type="SMART" id="SM00248">
    <property type="entry name" value="ANK"/>
    <property type="match status" value="4"/>
</dbReference>
<reference evidence="6 7" key="1">
    <citation type="submission" date="2020-06" db="EMBL/GenBank/DDBJ databases">
        <authorList>
            <person name="Li R."/>
            <person name="Bekaert M."/>
        </authorList>
    </citation>
    <scope>NUCLEOTIDE SEQUENCE [LARGE SCALE GENOMIC DNA]</scope>
    <source>
        <strain evidence="7">wild</strain>
    </source>
</reference>
<feature type="domain" description="DZIP3-like HEPN" evidence="4">
    <location>
        <begin position="3"/>
        <end position="83"/>
    </location>
</feature>
<evidence type="ECO:0000256" key="3">
    <source>
        <dbReference type="PROSITE-ProRule" id="PRU00023"/>
    </source>
</evidence>
<dbReference type="PROSITE" id="PS50088">
    <property type="entry name" value="ANK_REPEAT"/>
    <property type="match status" value="3"/>
</dbReference>
<dbReference type="Pfam" id="PF18738">
    <property type="entry name" value="HEPN_DZIP3"/>
    <property type="match status" value="1"/>
</dbReference>
<accession>A0A6J8DUL4</accession>
<evidence type="ECO:0000313" key="6">
    <source>
        <dbReference type="EMBL" id="CAC5411171.1"/>
    </source>
</evidence>
<dbReference type="AlphaFoldDB" id="A0A6J8DUL4"/>
<keyword evidence="1" id="KW-0677">Repeat</keyword>
<feature type="repeat" description="ANK" evidence="3">
    <location>
        <begin position="611"/>
        <end position="643"/>
    </location>
</feature>
<keyword evidence="7" id="KW-1185">Reference proteome</keyword>
<evidence type="ECO:0000256" key="2">
    <source>
        <dbReference type="ARBA" id="ARBA00023043"/>
    </source>
</evidence>
<dbReference type="EMBL" id="CACVKT020007831">
    <property type="protein sequence ID" value="CAC5411171.1"/>
    <property type="molecule type" value="Genomic_DNA"/>
</dbReference>
<dbReference type="PROSITE" id="PS50297">
    <property type="entry name" value="ANK_REP_REGION"/>
    <property type="match status" value="1"/>
</dbReference>
<dbReference type="Proteomes" id="UP000507470">
    <property type="component" value="Unassembled WGS sequence"/>
</dbReference>
<dbReference type="InterPro" id="IPR002110">
    <property type="entry name" value="Ankyrin_rpt"/>
</dbReference>
<feature type="domain" description="Novel STAND NTPase 3" evidence="5">
    <location>
        <begin position="140"/>
        <end position="289"/>
    </location>
</feature>
<feature type="repeat" description="ANK" evidence="3">
    <location>
        <begin position="644"/>
        <end position="676"/>
    </location>
</feature>
<dbReference type="InterPro" id="IPR036770">
    <property type="entry name" value="Ankyrin_rpt-contain_sf"/>
</dbReference>